<dbReference type="SMART" id="SM00028">
    <property type="entry name" value="TPR"/>
    <property type="match status" value="4"/>
</dbReference>
<dbReference type="InterPro" id="IPR011990">
    <property type="entry name" value="TPR-like_helical_dom_sf"/>
</dbReference>
<keyword evidence="2" id="KW-0732">Signal</keyword>
<evidence type="ECO:0000256" key="1">
    <source>
        <dbReference type="SAM" id="MobiDB-lite"/>
    </source>
</evidence>
<dbReference type="Proteomes" id="UP000680116">
    <property type="component" value="Chromosome"/>
</dbReference>
<organism evidence="3 4">
    <name type="scientific">Novilysobacter luteus</name>
    <dbReference type="NCBI Taxonomy" id="2822368"/>
    <lineage>
        <taxon>Bacteria</taxon>
        <taxon>Pseudomonadati</taxon>
        <taxon>Pseudomonadota</taxon>
        <taxon>Gammaproteobacteria</taxon>
        <taxon>Lysobacterales</taxon>
        <taxon>Lysobacteraceae</taxon>
        <taxon>Novilysobacter</taxon>
    </lineage>
</organism>
<accession>A0ABM8UBN4</accession>
<feature type="region of interest" description="Disordered" evidence="1">
    <location>
        <begin position="32"/>
        <end position="82"/>
    </location>
</feature>
<dbReference type="Pfam" id="PF13181">
    <property type="entry name" value="TPR_8"/>
    <property type="match status" value="1"/>
</dbReference>
<dbReference type="EMBL" id="OU015430">
    <property type="protein sequence ID" value="CAG4967328.1"/>
    <property type="molecule type" value="Genomic_DNA"/>
</dbReference>
<dbReference type="RefSeq" id="WP_215219073.1">
    <property type="nucleotide sequence ID" value="NZ_OU015430.1"/>
</dbReference>
<proteinExistence type="predicted"/>
<gene>
    <name evidence="3" type="ORF">LYB30171_00023</name>
</gene>
<feature type="compositionally biased region" description="Basic and acidic residues" evidence="1">
    <location>
        <begin position="41"/>
        <end position="61"/>
    </location>
</feature>
<protein>
    <recommendedName>
        <fullName evidence="5">Tetratricopeptide repeat protein</fullName>
    </recommendedName>
</protein>
<dbReference type="Pfam" id="PF13432">
    <property type="entry name" value="TPR_16"/>
    <property type="match status" value="2"/>
</dbReference>
<dbReference type="InterPro" id="IPR019734">
    <property type="entry name" value="TPR_rpt"/>
</dbReference>
<dbReference type="Gene3D" id="1.25.40.10">
    <property type="entry name" value="Tetratricopeptide repeat domain"/>
    <property type="match status" value="3"/>
</dbReference>
<evidence type="ECO:0000313" key="4">
    <source>
        <dbReference type="Proteomes" id="UP000680116"/>
    </source>
</evidence>
<feature type="chain" id="PRO_5046450874" description="Tetratricopeptide repeat protein" evidence="2">
    <location>
        <begin position="31"/>
        <end position="411"/>
    </location>
</feature>
<evidence type="ECO:0008006" key="5">
    <source>
        <dbReference type="Google" id="ProtNLM"/>
    </source>
</evidence>
<evidence type="ECO:0000313" key="3">
    <source>
        <dbReference type="EMBL" id="CAG4967328.1"/>
    </source>
</evidence>
<sequence length="411" mass="44351">MTIQISRYRRSMALIAGAAMALTLSPAVLAQDTGANPASDQRIERRERSDRRSSRASKEAQQRYPLATRESPGLKTSGRTGKKLQEMVDLQAEGKSAEAGAIAASLLASEDTSNYEKALAAQTAAQVAYDAGDTARALEMFERIVALDALDNNNHYAMMLNLAQLQQQQKQYEQSLATYDRFLGETGGGDAEALMMKGQTLFLMDRNEEAAAVMQQAIDASDDPKPEWKALLMQAHARSGNADEAVRMAEQVAAAKPDDRRAQLNLAAVYQQAGMQDKSLAVLEKLRTGGQLTEAVEYQQLYTTYINMEGKEAEAIAVINEGVDKGILAEDFNTSVALAQAYYFSGQIAPAIEAYRKAAPLDDDGSTYLNLAKVLLNEGRDAEAGEAAGRALEKGVPDPAEARGIIKAASD</sequence>
<name>A0ABM8UBN4_9GAMM</name>
<dbReference type="PANTHER" id="PTHR12558">
    <property type="entry name" value="CELL DIVISION CYCLE 16,23,27"/>
    <property type="match status" value="1"/>
</dbReference>
<reference evidence="3 4" key="1">
    <citation type="submission" date="2021-04" db="EMBL/GenBank/DDBJ databases">
        <authorList>
            <person name="Rodrigo-Torres L."/>
            <person name="Arahal R. D."/>
            <person name="Lucena T."/>
        </authorList>
    </citation>
    <scope>NUCLEOTIDE SEQUENCE [LARGE SCALE GENOMIC DNA]</scope>
    <source>
        <strain evidence="3 4">CECT 30171</strain>
    </source>
</reference>
<evidence type="ECO:0000256" key="2">
    <source>
        <dbReference type="SAM" id="SignalP"/>
    </source>
</evidence>
<keyword evidence="4" id="KW-1185">Reference proteome</keyword>
<dbReference type="SUPFAM" id="SSF48452">
    <property type="entry name" value="TPR-like"/>
    <property type="match status" value="2"/>
</dbReference>
<feature type="signal peptide" evidence="2">
    <location>
        <begin position="1"/>
        <end position="30"/>
    </location>
</feature>
<dbReference type="PANTHER" id="PTHR12558:SF13">
    <property type="entry name" value="CELL DIVISION CYCLE PROTEIN 27 HOMOLOG"/>
    <property type="match status" value="1"/>
</dbReference>